<dbReference type="RefSeq" id="XP_062661232.1">
    <property type="nucleotide sequence ID" value="XM_062801627.1"/>
</dbReference>
<dbReference type="EMBL" id="JAUEPN010000003">
    <property type="protein sequence ID" value="KAK3297718.1"/>
    <property type="molecule type" value="Genomic_DNA"/>
</dbReference>
<reference evidence="3" key="1">
    <citation type="journal article" date="2023" name="Mol. Phylogenet. Evol.">
        <title>Genome-scale phylogeny and comparative genomics of the fungal order Sordariales.</title>
        <authorList>
            <person name="Hensen N."/>
            <person name="Bonometti L."/>
            <person name="Westerberg I."/>
            <person name="Brannstrom I.O."/>
            <person name="Guillou S."/>
            <person name="Cros-Aarteil S."/>
            <person name="Calhoun S."/>
            <person name="Haridas S."/>
            <person name="Kuo A."/>
            <person name="Mondo S."/>
            <person name="Pangilinan J."/>
            <person name="Riley R."/>
            <person name="LaButti K."/>
            <person name="Andreopoulos B."/>
            <person name="Lipzen A."/>
            <person name="Chen C."/>
            <person name="Yan M."/>
            <person name="Daum C."/>
            <person name="Ng V."/>
            <person name="Clum A."/>
            <person name="Steindorff A."/>
            <person name="Ohm R.A."/>
            <person name="Martin F."/>
            <person name="Silar P."/>
            <person name="Natvig D.O."/>
            <person name="Lalanne C."/>
            <person name="Gautier V."/>
            <person name="Ament-Velasquez S.L."/>
            <person name="Kruys A."/>
            <person name="Hutchinson M.I."/>
            <person name="Powell A.J."/>
            <person name="Barry K."/>
            <person name="Miller A.N."/>
            <person name="Grigoriev I.V."/>
            <person name="Debuchy R."/>
            <person name="Gladieux P."/>
            <person name="Hiltunen Thoren M."/>
            <person name="Johannesson H."/>
        </authorList>
    </citation>
    <scope>NUCLEOTIDE SEQUENCE</scope>
    <source>
        <strain evidence="3">CBS 168.71</strain>
    </source>
</reference>
<organism evidence="3 4">
    <name type="scientific">Chaetomium fimeti</name>
    <dbReference type="NCBI Taxonomy" id="1854472"/>
    <lineage>
        <taxon>Eukaryota</taxon>
        <taxon>Fungi</taxon>
        <taxon>Dikarya</taxon>
        <taxon>Ascomycota</taxon>
        <taxon>Pezizomycotina</taxon>
        <taxon>Sordariomycetes</taxon>
        <taxon>Sordariomycetidae</taxon>
        <taxon>Sordariales</taxon>
        <taxon>Chaetomiaceae</taxon>
        <taxon>Chaetomium</taxon>
    </lineage>
</organism>
<name>A0AAE0HJI4_9PEZI</name>
<feature type="region of interest" description="Disordered" evidence="2">
    <location>
        <begin position="254"/>
        <end position="340"/>
    </location>
</feature>
<dbReference type="Proteomes" id="UP001278766">
    <property type="component" value="Unassembled WGS sequence"/>
</dbReference>
<accession>A0AAE0HJI4</accession>
<proteinExistence type="predicted"/>
<feature type="region of interest" description="Disordered" evidence="2">
    <location>
        <begin position="375"/>
        <end position="600"/>
    </location>
</feature>
<dbReference type="GeneID" id="87838575"/>
<feature type="compositionally biased region" description="Low complexity" evidence="2">
    <location>
        <begin position="482"/>
        <end position="509"/>
    </location>
</feature>
<feature type="compositionally biased region" description="Polar residues" evidence="2">
    <location>
        <begin position="294"/>
        <end position="308"/>
    </location>
</feature>
<keyword evidence="1" id="KW-0175">Coiled coil</keyword>
<protein>
    <submittedName>
        <fullName evidence="3">Uncharacterized protein</fullName>
    </submittedName>
</protein>
<evidence type="ECO:0000313" key="4">
    <source>
        <dbReference type="Proteomes" id="UP001278766"/>
    </source>
</evidence>
<feature type="coiled-coil region" evidence="1">
    <location>
        <begin position="223"/>
        <end position="250"/>
    </location>
</feature>
<feature type="compositionally biased region" description="Basic and acidic residues" evidence="2">
    <location>
        <begin position="571"/>
        <end position="600"/>
    </location>
</feature>
<evidence type="ECO:0000256" key="2">
    <source>
        <dbReference type="SAM" id="MobiDB-lite"/>
    </source>
</evidence>
<feature type="region of interest" description="Disordered" evidence="2">
    <location>
        <begin position="68"/>
        <end position="114"/>
    </location>
</feature>
<sequence>MATTLRPRPCVELDIHDDHSHKDTPCDTTTSALGELPLNNIQNVRRRTSIESLARRLDNLHINNSDKENVSRPVVEAAPRVSSAAPNTKDTPCDKSHTEGRRPRGDSHDDAELRRGEKTLYFGCNLVNRGSQCGAAPEGGKSTNVYTLLATRIKAEEEFIVAGAPVFDTMEVAAADQLRLGDASMTGRHYEHLDVPKSPGLIVEVNEIGADLDGDRSRPLSRIEDSVEALDQLEDEIEALTQVARLERMLSPEGATPQFKAASAQSTPLKRATSVRAPASARSKTVERSASVRKPTSTGDGEQATASSARKVARPTSLLPPKPLAKSSRAPTTSTFELPGEAAVARRLKEQREQRMSQQISPEQAAALAAAYSPSKPHFKSAKPPTQSTFELPGEAISRKKREAREAKLRAQEEEERKRREFKARPIRGSLVPNSVPRETLASLARLKTRGTDSSADSGTTTVTPVAKKRQSTLFASSSTSANTRPSKTNTTTTTTTPTSATTSATLPTRGRNPEPHLSTGTTSTTTSLTRAASTSTASVHSRSSKVSAGEAAQQKLRGKEVFARDNSYAADREREKKERERAAREAREQAAERSRELSRLWAEKQRVKREGEERRRRMVREEGGVEEVGVGAVGVEGVAGRG</sequence>
<evidence type="ECO:0000313" key="3">
    <source>
        <dbReference type="EMBL" id="KAK3297718.1"/>
    </source>
</evidence>
<feature type="compositionally biased region" description="Low complexity" evidence="2">
    <location>
        <begin position="452"/>
        <end position="464"/>
    </location>
</feature>
<dbReference type="AlphaFoldDB" id="A0AAE0HJI4"/>
<feature type="compositionally biased region" description="Polar residues" evidence="2">
    <location>
        <begin position="472"/>
        <end position="481"/>
    </location>
</feature>
<feature type="compositionally biased region" description="Basic and acidic residues" evidence="2">
    <location>
        <begin position="403"/>
        <end position="419"/>
    </location>
</feature>
<evidence type="ECO:0000256" key="1">
    <source>
        <dbReference type="SAM" id="Coils"/>
    </source>
</evidence>
<comment type="caution">
    <text evidence="3">The sequence shown here is derived from an EMBL/GenBank/DDBJ whole genome shotgun (WGS) entry which is preliminary data.</text>
</comment>
<feature type="compositionally biased region" description="Low complexity" evidence="2">
    <location>
        <begin position="517"/>
        <end position="550"/>
    </location>
</feature>
<keyword evidence="4" id="KW-1185">Reference proteome</keyword>
<reference evidence="3" key="2">
    <citation type="submission" date="2023-06" db="EMBL/GenBank/DDBJ databases">
        <authorList>
            <consortium name="Lawrence Berkeley National Laboratory"/>
            <person name="Haridas S."/>
            <person name="Hensen N."/>
            <person name="Bonometti L."/>
            <person name="Westerberg I."/>
            <person name="Brannstrom I.O."/>
            <person name="Guillou S."/>
            <person name="Cros-Aarteil S."/>
            <person name="Calhoun S."/>
            <person name="Kuo A."/>
            <person name="Mondo S."/>
            <person name="Pangilinan J."/>
            <person name="Riley R."/>
            <person name="Labutti K."/>
            <person name="Andreopoulos B."/>
            <person name="Lipzen A."/>
            <person name="Chen C."/>
            <person name="Yanf M."/>
            <person name="Daum C."/>
            <person name="Ng V."/>
            <person name="Clum A."/>
            <person name="Steindorff A."/>
            <person name="Ohm R."/>
            <person name="Martin F."/>
            <person name="Silar P."/>
            <person name="Natvig D."/>
            <person name="Lalanne C."/>
            <person name="Gautier V."/>
            <person name="Ament-Velasquez S.L."/>
            <person name="Kruys A."/>
            <person name="Hutchinson M.I."/>
            <person name="Powell A.J."/>
            <person name="Barry K."/>
            <person name="Miller A.N."/>
            <person name="Grigoriev I.V."/>
            <person name="Debuchy R."/>
            <person name="Gladieux P."/>
            <person name="Thoren M.H."/>
            <person name="Johannesson H."/>
        </authorList>
    </citation>
    <scope>NUCLEOTIDE SEQUENCE</scope>
    <source>
        <strain evidence="3">CBS 168.71</strain>
    </source>
</reference>
<feature type="compositionally biased region" description="Basic and acidic residues" evidence="2">
    <location>
        <begin position="91"/>
        <end position="114"/>
    </location>
</feature>
<gene>
    <name evidence="3" type="ORF">B0H64DRAFT_357766</name>
</gene>